<dbReference type="OrthoDB" id="67453at2"/>
<dbReference type="PIRSF" id="PIRSF007531">
    <property type="entry name" value="CPT"/>
    <property type="match status" value="1"/>
</dbReference>
<name>A0A3E0GVT7_9PSEU</name>
<accession>A0A3E0GVT7</accession>
<dbReference type="Pfam" id="PF07931">
    <property type="entry name" value="CPT"/>
    <property type="match status" value="1"/>
</dbReference>
<dbReference type="EMBL" id="QUNO01000028">
    <property type="protein sequence ID" value="REH27735.1"/>
    <property type="molecule type" value="Genomic_DNA"/>
</dbReference>
<sequence length="208" mass="22972">MDFPNDKKGRIIFLNGVSSSGKSSIAAQLLRELDTPYFAMGVDVVNGLRAKERTLELGADELREVLMRTRAGFHRAVAGMAHAGNDLVMDHVLSEHWRLIDCLAVLDGLDVVFVGVHCELAELRRREITRGDREIGQAEGQLAQVHAHGLYDIEFDTAVQSPRDCALQIKDFVAQPARVRAFDQLRAAAIEKGELRPDRLGVSKSTVS</sequence>
<keyword evidence="4" id="KW-1185">Reference proteome</keyword>
<organism evidence="3 4">
    <name type="scientific">Kutzneria buriramensis</name>
    <dbReference type="NCBI Taxonomy" id="1045776"/>
    <lineage>
        <taxon>Bacteria</taxon>
        <taxon>Bacillati</taxon>
        <taxon>Actinomycetota</taxon>
        <taxon>Actinomycetes</taxon>
        <taxon>Pseudonocardiales</taxon>
        <taxon>Pseudonocardiaceae</taxon>
        <taxon>Kutzneria</taxon>
    </lineage>
</organism>
<comment type="caution">
    <text evidence="3">The sequence shown here is derived from an EMBL/GenBank/DDBJ whole genome shotgun (WGS) entry which is preliminary data.</text>
</comment>
<feature type="active site" evidence="1">
    <location>
        <position position="43"/>
    </location>
</feature>
<proteinExistence type="predicted"/>
<keyword evidence="3" id="KW-0808">Transferase</keyword>
<dbReference type="GO" id="GO:0016740">
    <property type="term" value="F:transferase activity"/>
    <property type="evidence" value="ECO:0007669"/>
    <property type="project" value="UniProtKB-KW"/>
</dbReference>
<evidence type="ECO:0000256" key="2">
    <source>
        <dbReference type="PIRSR" id="PIRSR007531-2"/>
    </source>
</evidence>
<dbReference type="InterPro" id="IPR027417">
    <property type="entry name" value="P-loop_NTPase"/>
</dbReference>
<dbReference type="InterPro" id="IPR012853">
    <property type="entry name" value="CPT"/>
</dbReference>
<gene>
    <name evidence="3" type="ORF">BCF44_12838</name>
</gene>
<dbReference type="GO" id="GO:0005524">
    <property type="term" value="F:ATP binding"/>
    <property type="evidence" value="ECO:0007669"/>
    <property type="project" value="InterPro"/>
</dbReference>
<feature type="binding site" evidence="2">
    <location>
        <begin position="16"/>
        <end position="23"/>
    </location>
    <ligand>
        <name>ATP</name>
        <dbReference type="ChEBI" id="CHEBI:30616"/>
    </ligand>
</feature>
<reference evidence="3 4" key="1">
    <citation type="submission" date="2018-08" db="EMBL/GenBank/DDBJ databases">
        <title>Genomic Encyclopedia of Archaeal and Bacterial Type Strains, Phase II (KMG-II): from individual species to whole genera.</title>
        <authorList>
            <person name="Goeker M."/>
        </authorList>
    </citation>
    <scope>NUCLEOTIDE SEQUENCE [LARGE SCALE GENOMIC DNA]</scope>
    <source>
        <strain evidence="3 4">DSM 45791</strain>
    </source>
</reference>
<protein>
    <submittedName>
        <fullName evidence="3">Chloramphenicol 3-O phosphotransferase</fullName>
    </submittedName>
</protein>
<dbReference type="Gene3D" id="3.40.50.300">
    <property type="entry name" value="P-loop containing nucleotide triphosphate hydrolases"/>
    <property type="match status" value="1"/>
</dbReference>
<dbReference type="AlphaFoldDB" id="A0A3E0GVT7"/>
<evidence type="ECO:0000313" key="4">
    <source>
        <dbReference type="Proteomes" id="UP000256269"/>
    </source>
</evidence>
<evidence type="ECO:0000256" key="1">
    <source>
        <dbReference type="PIRSR" id="PIRSR007531-1"/>
    </source>
</evidence>
<dbReference type="Proteomes" id="UP000256269">
    <property type="component" value="Unassembled WGS sequence"/>
</dbReference>
<dbReference type="RefSeq" id="WP_116181576.1">
    <property type="nucleotide sequence ID" value="NZ_CP144375.1"/>
</dbReference>
<evidence type="ECO:0000313" key="3">
    <source>
        <dbReference type="EMBL" id="REH27735.1"/>
    </source>
</evidence>
<dbReference type="SUPFAM" id="SSF52540">
    <property type="entry name" value="P-loop containing nucleoside triphosphate hydrolases"/>
    <property type="match status" value="1"/>
</dbReference>